<dbReference type="GO" id="GO:0030976">
    <property type="term" value="F:thiamine pyrophosphate binding"/>
    <property type="evidence" value="ECO:0007669"/>
    <property type="project" value="InterPro"/>
</dbReference>
<proteinExistence type="inferred from homology"/>
<dbReference type="Pfam" id="PF02775">
    <property type="entry name" value="TPP_enzyme_C"/>
    <property type="match status" value="1"/>
</dbReference>
<accession>A0A2T8F525</accession>
<dbReference type="InterPro" id="IPR045229">
    <property type="entry name" value="TPP_enz"/>
</dbReference>
<dbReference type="AlphaFoldDB" id="A0A2T8F525"/>
<dbReference type="InterPro" id="IPR011766">
    <property type="entry name" value="TPP_enzyme_TPP-bd"/>
</dbReference>
<gene>
    <name evidence="6" type="ORF">DDE18_21245</name>
</gene>
<dbReference type="OrthoDB" id="2443624at2"/>
<dbReference type="EMBL" id="QDGZ01000013">
    <property type="protein sequence ID" value="PVG80780.1"/>
    <property type="molecule type" value="Genomic_DNA"/>
</dbReference>
<comment type="caution">
    <text evidence="6">The sequence shown here is derived from an EMBL/GenBank/DDBJ whole genome shotgun (WGS) entry which is preliminary data.</text>
</comment>
<evidence type="ECO:0000256" key="1">
    <source>
        <dbReference type="ARBA" id="ARBA00007812"/>
    </source>
</evidence>
<feature type="region of interest" description="Disordered" evidence="3">
    <location>
        <begin position="345"/>
        <end position="367"/>
    </location>
</feature>
<dbReference type="InterPro" id="IPR012001">
    <property type="entry name" value="Thiamin_PyroP_enz_TPP-bd_dom"/>
</dbReference>
<evidence type="ECO:0000259" key="5">
    <source>
        <dbReference type="Pfam" id="PF02776"/>
    </source>
</evidence>
<evidence type="ECO:0000256" key="2">
    <source>
        <dbReference type="ARBA" id="ARBA00023052"/>
    </source>
</evidence>
<feature type="domain" description="Thiamine pyrophosphate enzyme N-terminal TPP-binding" evidence="5">
    <location>
        <begin position="15"/>
        <end position="123"/>
    </location>
</feature>
<feature type="domain" description="Thiamine pyrophosphate enzyme TPP-binding" evidence="4">
    <location>
        <begin position="417"/>
        <end position="561"/>
    </location>
</feature>
<dbReference type="Pfam" id="PF02776">
    <property type="entry name" value="TPP_enzyme_N"/>
    <property type="match status" value="1"/>
</dbReference>
<dbReference type="GO" id="GO:0009097">
    <property type="term" value="P:isoleucine biosynthetic process"/>
    <property type="evidence" value="ECO:0007669"/>
    <property type="project" value="TreeGrafter"/>
</dbReference>
<sequence>MEFSVTSLGPRGTAAAEVLLTTLAAAGIERLWFCSGSELVPLQEAAARMRAREERCPALAPAIHEHVAICAAMGESMVTGRPVAVAAHADLGPLNFGAELHTAFRGGYPLLILSGYPATHPERRTSQAFWNQQRWDHGEALRQYTKWDYRVAAHEPLGTVVARALQVARTEPTGPVQLTVPAEVLAAATVVGGPDSADRLAVAGHGGGHEPGIREIARRLLGADRPLLLTERAGKDPRAVHLLAELCERYALGCRSTRFRMSLPSQHPAQLAAPRVPDADVVLVLEHHVPWIPAVDPPGSDTWVAVVGQDPIAAEIPLHELGADLRMYAAPAEFLTALLAELDRQAPKHHERTRRRAERLAGDAQAAGAELERARRDALAEPHLTHAALGAALDQVLHPDDILVDELGDTLGLSRRSEPGTLFQNGGSSLGWATSACVGAGLAAPDRVVVCSTGDGAYLFGGPAAALWAQRRYDVPVLTVIANNGGYRTGTSHVDDYYPDGEVARTQDYTGGVFDPVPDHAAEARAAGAVAFTVSTPAELLAALAEGREIVRRHRTPVVVDALLPTHTGDRHAGPAHGTSHGKARR</sequence>
<dbReference type="Gene3D" id="3.40.50.970">
    <property type="match status" value="2"/>
</dbReference>
<evidence type="ECO:0000256" key="3">
    <source>
        <dbReference type="SAM" id="MobiDB-lite"/>
    </source>
</evidence>
<dbReference type="PANTHER" id="PTHR18968">
    <property type="entry name" value="THIAMINE PYROPHOSPHATE ENZYMES"/>
    <property type="match status" value="1"/>
</dbReference>
<dbReference type="SUPFAM" id="SSF52467">
    <property type="entry name" value="DHS-like NAD/FAD-binding domain"/>
    <property type="match status" value="1"/>
</dbReference>
<evidence type="ECO:0000259" key="4">
    <source>
        <dbReference type="Pfam" id="PF02775"/>
    </source>
</evidence>
<evidence type="ECO:0000313" key="7">
    <source>
        <dbReference type="Proteomes" id="UP000246018"/>
    </source>
</evidence>
<dbReference type="Proteomes" id="UP000246018">
    <property type="component" value="Unassembled WGS sequence"/>
</dbReference>
<evidence type="ECO:0008006" key="8">
    <source>
        <dbReference type="Google" id="ProtNLM"/>
    </source>
</evidence>
<dbReference type="InterPro" id="IPR029035">
    <property type="entry name" value="DHS-like_NAD/FAD-binding_dom"/>
</dbReference>
<name>A0A2T8F525_9ACTN</name>
<dbReference type="SUPFAM" id="SSF52518">
    <property type="entry name" value="Thiamin diphosphate-binding fold (THDP-binding)"/>
    <property type="match status" value="2"/>
</dbReference>
<dbReference type="GO" id="GO:0003984">
    <property type="term" value="F:acetolactate synthase activity"/>
    <property type="evidence" value="ECO:0007669"/>
    <property type="project" value="TreeGrafter"/>
</dbReference>
<protein>
    <recommendedName>
        <fullName evidence="8">Thiamine pyrophosphate-requiring protein</fullName>
    </recommendedName>
</protein>
<dbReference type="InterPro" id="IPR029061">
    <property type="entry name" value="THDP-binding"/>
</dbReference>
<feature type="region of interest" description="Disordered" evidence="3">
    <location>
        <begin position="564"/>
        <end position="586"/>
    </location>
</feature>
<dbReference type="PANTHER" id="PTHR18968:SF13">
    <property type="entry name" value="ACETOLACTATE SYNTHASE CATALYTIC SUBUNIT, MITOCHONDRIAL"/>
    <property type="match status" value="1"/>
</dbReference>
<evidence type="ECO:0000313" key="6">
    <source>
        <dbReference type="EMBL" id="PVG80780.1"/>
    </source>
</evidence>
<dbReference type="GO" id="GO:0050660">
    <property type="term" value="F:flavin adenine dinucleotide binding"/>
    <property type="evidence" value="ECO:0007669"/>
    <property type="project" value="TreeGrafter"/>
</dbReference>
<dbReference type="RefSeq" id="WP_116574391.1">
    <property type="nucleotide sequence ID" value="NZ_QDGZ01000013.1"/>
</dbReference>
<dbReference type="GO" id="GO:0005948">
    <property type="term" value="C:acetolactate synthase complex"/>
    <property type="evidence" value="ECO:0007669"/>
    <property type="project" value="TreeGrafter"/>
</dbReference>
<dbReference type="Gene3D" id="3.40.50.1220">
    <property type="entry name" value="TPP-binding domain"/>
    <property type="match status" value="1"/>
</dbReference>
<keyword evidence="2" id="KW-0786">Thiamine pyrophosphate</keyword>
<reference evidence="6 7" key="1">
    <citation type="submission" date="2018-04" db="EMBL/GenBank/DDBJ databases">
        <title>Genome of Nocardioides gansuensis WSJ-1.</title>
        <authorList>
            <person name="Wu S."/>
            <person name="Wang G."/>
        </authorList>
    </citation>
    <scope>NUCLEOTIDE SEQUENCE [LARGE SCALE GENOMIC DNA]</scope>
    <source>
        <strain evidence="6 7">WSJ-1</strain>
    </source>
</reference>
<comment type="similarity">
    <text evidence="1">Belongs to the TPP enzyme family.</text>
</comment>
<dbReference type="CDD" id="cd07035">
    <property type="entry name" value="TPP_PYR_POX_like"/>
    <property type="match status" value="1"/>
</dbReference>
<dbReference type="GO" id="GO:0000287">
    <property type="term" value="F:magnesium ion binding"/>
    <property type="evidence" value="ECO:0007669"/>
    <property type="project" value="UniProtKB-ARBA"/>
</dbReference>
<organism evidence="6 7">
    <name type="scientific">Nocardioides gansuensis</name>
    <dbReference type="NCBI Taxonomy" id="2138300"/>
    <lineage>
        <taxon>Bacteria</taxon>
        <taxon>Bacillati</taxon>
        <taxon>Actinomycetota</taxon>
        <taxon>Actinomycetes</taxon>
        <taxon>Propionibacteriales</taxon>
        <taxon>Nocardioidaceae</taxon>
        <taxon>Nocardioides</taxon>
    </lineage>
</organism>
<keyword evidence="7" id="KW-1185">Reference proteome</keyword>
<dbReference type="GO" id="GO:0009099">
    <property type="term" value="P:L-valine biosynthetic process"/>
    <property type="evidence" value="ECO:0007669"/>
    <property type="project" value="TreeGrafter"/>
</dbReference>